<evidence type="ECO:0000256" key="1">
    <source>
        <dbReference type="SAM" id="Coils"/>
    </source>
</evidence>
<dbReference type="PANTHER" id="PTHR47843:SF5">
    <property type="entry name" value="BTB_POZ DOMAIN PROTEIN"/>
    <property type="match status" value="1"/>
</dbReference>
<evidence type="ECO:0000313" key="2">
    <source>
        <dbReference type="EMBL" id="EHA19850.1"/>
    </source>
</evidence>
<dbReference type="STRING" id="380704.G3YAY4"/>
<protein>
    <recommendedName>
        <fullName evidence="4">BTB domain-containing protein</fullName>
    </recommendedName>
</protein>
<sequence>MYQIIWINPARIKILRGLGIKMRLRKGCQMRSEREPAFSSSVEDGVTTQYLSIRKVIVGSAKSTYFVHPGALSWCDKSALSARIDGPWKQNGADSPIDWSDFDEQTVQCVLSYLYTQDYYVPQLEPVPDDSCKTEDDCQGRAFSAEVTVGDLLTLFIATTGIEPSTPESVPDDQETPNRPLTPLSRCLQAGLPADNNHTAAGACTYRASQNRNGHHGAEILVHAKVYCFAHRYCIRELEDFALQRLTKVLIIIDAETESVFPYLADAIRVVYDSTPGASLQDNPARKLLSQYVALNYTRLESESFDQIMAEGGEFMVDLSHKLARRLNMSGIGAETLVEQIDDLHLQINDLSLRLHDQESQLNSARKELLEWDSWNRGISGKYRKARRKVTSGIAST</sequence>
<feature type="coiled-coil region" evidence="1">
    <location>
        <begin position="334"/>
        <end position="368"/>
    </location>
</feature>
<dbReference type="Gene3D" id="3.30.710.10">
    <property type="entry name" value="Potassium Channel Kv1.1, Chain A"/>
    <property type="match status" value="1"/>
</dbReference>
<dbReference type="Proteomes" id="UP000009038">
    <property type="component" value="Unassembled WGS sequence"/>
</dbReference>
<accession>G3YAY4</accession>
<comment type="caution">
    <text evidence="2">The sequence shown here is derived from an EMBL/GenBank/DDBJ whole genome shotgun (WGS) entry which is preliminary data.</text>
</comment>
<evidence type="ECO:0008006" key="4">
    <source>
        <dbReference type="Google" id="ProtNLM"/>
    </source>
</evidence>
<evidence type="ECO:0000313" key="3">
    <source>
        <dbReference type="Proteomes" id="UP000009038"/>
    </source>
</evidence>
<dbReference type="EMBL" id="ACJE01000019">
    <property type="protein sequence ID" value="EHA19850.1"/>
    <property type="molecule type" value="Genomic_DNA"/>
</dbReference>
<dbReference type="InterPro" id="IPR011333">
    <property type="entry name" value="SKP1/BTB/POZ_sf"/>
</dbReference>
<dbReference type="HOGENOM" id="CLU_062871_0_0_1"/>
<dbReference type="OrthoDB" id="9997739at2759"/>
<keyword evidence="1" id="KW-0175">Coiled coil</keyword>
<proteinExistence type="predicted"/>
<name>G3YAY4_ASPNA</name>
<gene>
    <name evidence="2" type="ORF">ASPNIDRAFT_39277</name>
</gene>
<reference evidence="2 3" key="1">
    <citation type="journal article" date="2011" name="Genome Res.">
        <title>Comparative genomics of citric-acid-producing Aspergillus niger ATCC 1015 versus enzyme-producing CBS 513.88.</title>
        <authorList>
            <person name="Andersen M.R."/>
            <person name="Salazar M.P."/>
            <person name="Schaap P.J."/>
            <person name="van de Vondervoort P.J."/>
            <person name="Culley D."/>
            <person name="Thykaer J."/>
            <person name="Frisvad J.C."/>
            <person name="Nielsen K.F."/>
            <person name="Albang R."/>
            <person name="Albermann K."/>
            <person name="Berka R.M."/>
            <person name="Braus G.H."/>
            <person name="Braus-Stromeyer S.A."/>
            <person name="Corrochano L.M."/>
            <person name="Dai Z."/>
            <person name="van Dijck P.W."/>
            <person name="Hofmann G."/>
            <person name="Lasure L.L."/>
            <person name="Magnuson J.K."/>
            <person name="Menke H."/>
            <person name="Meijer M."/>
            <person name="Meijer S.L."/>
            <person name="Nielsen J.B."/>
            <person name="Nielsen M.L."/>
            <person name="van Ooyen A.J."/>
            <person name="Pel H.J."/>
            <person name="Poulsen L."/>
            <person name="Samson R.A."/>
            <person name="Stam H."/>
            <person name="Tsang A."/>
            <person name="van den Brink J.M."/>
            <person name="Atkins A."/>
            <person name="Aerts A."/>
            <person name="Shapiro H."/>
            <person name="Pangilinan J."/>
            <person name="Salamov A."/>
            <person name="Lou Y."/>
            <person name="Lindquist E."/>
            <person name="Lucas S."/>
            <person name="Grimwood J."/>
            <person name="Grigoriev I.V."/>
            <person name="Kubicek C.P."/>
            <person name="Martinez D."/>
            <person name="van Peij N.N."/>
            <person name="Roubos J.A."/>
            <person name="Nielsen J."/>
            <person name="Baker S.E."/>
        </authorList>
    </citation>
    <scope>NUCLEOTIDE SEQUENCE [LARGE SCALE GENOMIC DNA]</scope>
    <source>
        <strain evidence="3">ATCC 1015 / CBS 113.46 / FGSC A1144 / LSHB Ac4 / NCTC 3858a / NRRL 328 / USDA 3528.7</strain>
    </source>
</reference>
<dbReference type="AlphaFoldDB" id="G3YAY4"/>
<dbReference type="PANTHER" id="PTHR47843">
    <property type="entry name" value="BTB DOMAIN-CONTAINING PROTEIN-RELATED"/>
    <property type="match status" value="1"/>
</dbReference>
<organism evidence="2 3">
    <name type="scientific">Aspergillus niger (strain ATCC 1015 / CBS 113.46 / FGSC A1144 / LSHB Ac4 / NCTC 3858a / NRRL 328 / USDA 3528.7)</name>
    <dbReference type="NCBI Taxonomy" id="380704"/>
    <lineage>
        <taxon>Eukaryota</taxon>
        <taxon>Fungi</taxon>
        <taxon>Dikarya</taxon>
        <taxon>Ascomycota</taxon>
        <taxon>Pezizomycotina</taxon>
        <taxon>Eurotiomycetes</taxon>
        <taxon>Eurotiomycetidae</taxon>
        <taxon>Eurotiales</taxon>
        <taxon>Aspergillaceae</taxon>
        <taxon>Aspergillus</taxon>
        <taxon>Aspergillus subgen. Circumdati</taxon>
    </lineage>
</organism>